<dbReference type="PANTHER" id="PTHR13847">
    <property type="entry name" value="SARCOSINE DEHYDROGENASE-RELATED"/>
    <property type="match status" value="1"/>
</dbReference>
<dbReference type="InterPro" id="IPR006076">
    <property type="entry name" value="FAD-dep_OxRdtase"/>
</dbReference>
<dbReference type="RefSeq" id="WP_213887678.1">
    <property type="nucleotide sequence ID" value="NZ_JAGFNU010000001.1"/>
</dbReference>
<dbReference type="Gene3D" id="3.30.9.10">
    <property type="entry name" value="D-Amino Acid Oxidase, subunit A, domain 2"/>
    <property type="match status" value="1"/>
</dbReference>
<dbReference type="Pfam" id="PF01266">
    <property type="entry name" value="DAO"/>
    <property type="match status" value="1"/>
</dbReference>
<evidence type="ECO:0000313" key="4">
    <source>
        <dbReference type="Proteomes" id="UP001589683"/>
    </source>
</evidence>
<dbReference type="Gene3D" id="3.50.50.60">
    <property type="entry name" value="FAD/NAD(P)-binding domain"/>
    <property type="match status" value="2"/>
</dbReference>
<dbReference type="EC" id="1.-.-.-" evidence="3"/>
<evidence type="ECO:0000256" key="1">
    <source>
        <dbReference type="ARBA" id="ARBA00023002"/>
    </source>
</evidence>
<dbReference type="EMBL" id="JBHMEA010000007">
    <property type="protein sequence ID" value="MFB9230418.1"/>
    <property type="molecule type" value="Genomic_DNA"/>
</dbReference>
<comment type="caution">
    <text evidence="3">The sequence shown here is derived from an EMBL/GenBank/DDBJ whole genome shotgun (WGS) entry which is preliminary data.</text>
</comment>
<keyword evidence="1 3" id="KW-0560">Oxidoreductase</keyword>
<evidence type="ECO:0000313" key="3">
    <source>
        <dbReference type="EMBL" id="MFB9230418.1"/>
    </source>
</evidence>
<dbReference type="SUPFAM" id="SSF54373">
    <property type="entry name" value="FAD-linked reductases, C-terminal domain"/>
    <property type="match status" value="1"/>
</dbReference>
<dbReference type="SUPFAM" id="SSF51905">
    <property type="entry name" value="FAD/NAD(P)-binding domain"/>
    <property type="match status" value="1"/>
</dbReference>
<dbReference type="GO" id="GO:0016491">
    <property type="term" value="F:oxidoreductase activity"/>
    <property type="evidence" value="ECO:0007669"/>
    <property type="project" value="UniProtKB-KW"/>
</dbReference>
<organism evidence="3 4">
    <name type="scientific">Pseudohalocynthiibacter aestuariivivens</name>
    <dbReference type="NCBI Taxonomy" id="1591409"/>
    <lineage>
        <taxon>Bacteria</taxon>
        <taxon>Pseudomonadati</taxon>
        <taxon>Pseudomonadota</taxon>
        <taxon>Alphaproteobacteria</taxon>
        <taxon>Rhodobacterales</taxon>
        <taxon>Paracoccaceae</taxon>
        <taxon>Pseudohalocynthiibacter</taxon>
    </lineage>
</organism>
<protein>
    <submittedName>
        <fullName evidence="3">NAD(P)/FAD-dependent oxidoreductase</fullName>
        <ecNumber evidence="3">1.-.-.-</ecNumber>
    </submittedName>
</protein>
<dbReference type="InterPro" id="IPR036188">
    <property type="entry name" value="FAD/NAD-bd_sf"/>
</dbReference>
<dbReference type="Proteomes" id="UP001589683">
    <property type="component" value="Unassembled WGS sequence"/>
</dbReference>
<accession>A0ABV5JCF8</accession>
<keyword evidence="4" id="KW-1185">Reference proteome</keyword>
<gene>
    <name evidence="3" type="ORF">ACFFUT_01295</name>
</gene>
<feature type="domain" description="FAD dependent oxidoreductase" evidence="2">
    <location>
        <begin position="10"/>
        <end position="397"/>
    </location>
</feature>
<sequence>MKIETQSPPVTVVGAGIVGICTALALVERGASVKLIDRDEPGQGASFGNAGVISPWSVVPQSLPWLWKNIPGWLIDPEGPIRLPLSYMPRFLPWGVRFLYAGRAKRVREISDAMETLNTSNIELFRRHLAGTGHENLIEDSYYVHVYRNPKQASVAGLSWDLRREKGAQVEVVDGEALRRLEPAISPDYKAAILIKGQARARDPGRIGQVLTEKFLSLGGEVLRATVRGLEKSDNTWLITTDQGAFPAEKIVVAAGAWSANLLKPLGLSIPLQAERGYHIMFENPGVELNNSVMDADFKFVSSSMEGGLRSAGTAEFAGLDAPPTEKRAQMLIGQTKKMLPDLNTEVTKSWMGVRPSFPDSLPAIGPIPGQSGLFAAFGHSHYGLMMAPKTGELVADAVLEARSNTELSPYRIDRF</sequence>
<proteinExistence type="predicted"/>
<dbReference type="PANTHER" id="PTHR13847:SF289">
    <property type="entry name" value="GLYCINE OXIDASE"/>
    <property type="match status" value="1"/>
</dbReference>
<evidence type="ECO:0000259" key="2">
    <source>
        <dbReference type="Pfam" id="PF01266"/>
    </source>
</evidence>
<reference evidence="3 4" key="1">
    <citation type="submission" date="2024-09" db="EMBL/GenBank/DDBJ databases">
        <authorList>
            <person name="Sun Q."/>
            <person name="Mori K."/>
        </authorList>
    </citation>
    <scope>NUCLEOTIDE SEQUENCE [LARGE SCALE GENOMIC DNA]</scope>
    <source>
        <strain evidence="3 4">CECT 8726</strain>
    </source>
</reference>
<name>A0ABV5JCF8_9RHOB</name>